<keyword evidence="4" id="KW-1185">Reference proteome</keyword>
<sequence length="495" mass="53421">MESVPSSSLVVVVLVVSLSAQRTISIPHSDLESGDPVCVMDSPSTPVFEVSSGGFNPALGTSLDSCDRQCSLLGFPYVGVVEGSICFCSSTLQGLVPVDMVLCLEQCVGGEACGGEAEFLNVYLVKTVVKPKITLVFRDYEGVQVEVVESSEVYVNINSDMDYILDFGDGTGQFNKISGVSVEAIRYPLEGDYYITVTEPKTGVVVALQVTVYHPHLELKLSCPELVSTGEPFTCTFLEFYGYSPTLVVSSTETGEEQNYTIPAMVTRTHGHGWYPGPHSITDDKGTQSLDECNTLHALNTPVGEDATLAKVEIWTEVVAESGADAYIYTVQEDCASGGQTMCPADVGLRSCQTSQYLCGDTCQTDATASSCPAVSTNKSLEAEVEYTVKEVYKYELSPNSQHFVRTVPITQLDPHSYLGVGCVQDSGSATLSKSAKFKNRATSMFGGHGDQVLTGSNSRYLLQQTSQNNFLARFIIIEGRVSDEEDGFNCYTRV</sequence>
<proteinExistence type="predicted"/>
<dbReference type="InterPro" id="IPR002889">
    <property type="entry name" value="WSC_carb-bd"/>
</dbReference>
<keyword evidence="1" id="KW-0732">Signal</keyword>
<dbReference type="EMBL" id="JAWQEG010002533">
    <property type="protein sequence ID" value="KAK3871308.1"/>
    <property type="molecule type" value="Genomic_DNA"/>
</dbReference>
<evidence type="ECO:0000259" key="2">
    <source>
        <dbReference type="PROSITE" id="PS51212"/>
    </source>
</evidence>
<name>A0AAE1FF65_PETCI</name>
<feature type="chain" id="PRO_5042177176" description="WSC domain-containing protein" evidence="1">
    <location>
        <begin position="26"/>
        <end position="495"/>
    </location>
</feature>
<dbReference type="Proteomes" id="UP001286313">
    <property type="component" value="Unassembled WGS sequence"/>
</dbReference>
<evidence type="ECO:0000313" key="4">
    <source>
        <dbReference type="Proteomes" id="UP001286313"/>
    </source>
</evidence>
<comment type="caution">
    <text evidence="3">The sequence shown here is derived from an EMBL/GenBank/DDBJ whole genome shotgun (WGS) entry which is preliminary data.</text>
</comment>
<gene>
    <name evidence="3" type="ORF">Pcinc_023541</name>
</gene>
<accession>A0AAE1FF65</accession>
<organism evidence="3 4">
    <name type="scientific">Petrolisthes cinctipes</name>
    <name type="common">Flat porcelain crab</name>
    <dbReference type="NCBI Taxonomy" id="88211"/>
    <lineage>
        <taxon>Eukaryota</taxon>
        <taxon>Metazoa</taxon>
        <taxon>Ecdysozoa</taxon>
        <taxon>Arthropoda</taxon>
        <taxon>Crustacea</taxon>
        <taxon>Multicrustacea</taxon>
        <taxon>Malacostraca</taxon>
        <taxon>Eumalacostraca</taxon>
        <taxon>Eucarida</taxon>
        <taxon>Decapoda</taxon>
        <taxon>Pleocyemata</taxon>
        <taxon>Anomura</taxon>
        <taxon>Galatheoidea</taxon>
        <taxon>Porcellanidae</taxon>
        <taxon>Petrolisthes</taxon>
    </lineage>
</organism>
<evidence type="ECO:0000256" key="1">
    <source>
        <dbReference type="SAM" id="SignalP"/>
    </source>
</evidence>
<dbReference type="PROSITE" id="PS51212">
    <property type="entry name" value="WSC"/>
    <property type="match status" value="1"/>
</dbReference>
<feature type="domain" description="WSC" evidence="2">
    <location>
        <begin position="32"/>
        <end position="126"/>
    </location>
</feature>
<dbReference type="AlphaFoldDB" id="A0AAE1FF65"/>
<feature type="signal peptide" evidence="1">
    <location>
        <begin position="1"/>
        <end position="25"/>
    </location>
</feature>
<reference evidence="3" key="1">
    <citation type="submission" date="2023-10" db="EMBL/GenBank/DDBJ databases">
        <title>Genome assemblies of two species of porcelain crab, Petrolisthes cinctipes and Petrolisthes manimaculis (Anomura: Porcellanidae).</title>
        <authorList>
            <person name="Angst P."/>
        </authorList>
    </citation>
    <scope>NUCLEOTIDE SEQUENCE</scope>
    <source>
        <strain evidence="3">PB745_01</strain>
        <tissue evidence="3">Gill</tissue>
    </source>
</reference>
<protein>
    <recommendedName>
        <fullName evidence="2">WSC domain-containing protein</fullName>
    </recommendedName>
</protein>
<evidence type="ECO:0000313" key="3">
    <source>
        <dbReference type="EMBL" id="KAK3871308.1"/>
    </source>
</evidence>